<sequence>MISDKEYLNYDILNIKQSIRATLLSLVFCMSMKIATLYEIILLWLFLFVFTPLAATTTHPDEVKALKDIANTLGKMDWDFSIDPCSGHHSWTSLTVNGVNNNVTCNCSIADDSFCHVVSIHLAGQNLQGSLPPELVRLPHIQQINFSLNYLSGAIPTEWGSLKLEIIHLFGNRLSGSIPVELANITTLRYLILESNRFSGNLPPELGNLPHIEILQLSSNNFTGELPETFSKLITLKDIRLGDNQFSGKIPDYIERWTNLNILEIQGSGLSGPFPSGFSNLQSLIDLKASNLNGPESRFPPVNISGLQRLILRNCNINDTIPDYVGNLLSLKLLDLSYNKLSGQIPSSFEGLNHVDYIYLTGNFLTGSAHEWRQKLSGSTYIDLSYNNFTNDKGGIPECQELNTNLFASFSTKNDSSVSCTRSVKCYQPSYSFHINCGGKKITIGDTTYDGDLAVEEAAISELQNGGKWAVSNTGHFLDNTFHYNYTPQNIVKLPMNIDAQLYMNARTSPLSLTYYGFCLENGNYTVKLHFAEIMFTDDKTYSSLGKRIFDVYIQGERVLKDFNIAEKAEGVGRAYIIPFPAYVSNKALEIRFSWAGKGSTGIPHRSVYGPLISAISVTSDSIPRPPLPSSRKKIHTWVVVAIVAVISIILILVVGILWWRACSRNSNSVAKELKDLHEKIGSFTLRQIKVATNNFNISNKIGEGGFGPVYKGTLSDGTMIAVKQLSSKSKQGNREFITEIGLISALQHPCLVKLYGCCAEGDQLLLVYEYLENNSLAHTLFGREESHLMLDWPTRHKICVGIARGLAFLHEESQLKIVHRDIKATNVLLDKDLNPKISDFGLARLNEEENTHISTRIAGTYGYMAPEYAMFGYLTDKADVYSFGIVALEIVCGKSNTIYRSKEETVCLLDMARILKEEGKLMELVDERLNSNYNEEEVMIMINVALLCANVTSNLRPTMSSVVSMLEGKMVVPELVSNPSEVMDEMKLEEMRQYYNQIEESKRTVQSHSYSIEGSSTADPSSSYSEVKN</sequence>
<evidence type="ECO:0000256" key="13">
    <source>
        <dbReference type="ARBA" id="ARBA00022989"/>
    </source>
</evidence>
<dbReference type="CDD" id="cd14066">
    <property type="entry name" value="STKc_IRAK"/>
    <property type="match status" value="1"/>
</dbReference>
<dbReference type="InterPro" id="IPR001245">
    <property type="entry name" value="Ser-Thr/Tyr_kinase_cat_dom"/>
</dbReference>
<dbReference type="EC" id="2.7.11.1" evidence="2"/>
<keyword evidence="11" id="KW-0418">Kinase</keyword>
<comment type="caution">
    <text evidence="22">The sequence shown here is derived from an EMBL/GenBank/DDBJ whole genome shotgun (WGS) entry which is preliminary data.</text>
</comment>
<feature type="domain" description="Protein kinase" evidence="21">
    <location>
        <begin position="696"/>
        <end position="976"/>
    </location>
</feature>
<keyword evidence="13 20" id="KW-1133">Transmembrane helix</keyword>
<keyword evidence="8" id="KW-0732">Signal</keyword>
<evidence type="ECO:0000259" key="21">
    <source>
        <dbReference type="PROSITE" id="PS50011"/>
    </source>
</evidence>
<evidence type="ECO:0000256" key="2">
    <source>
        <dbReference type="ARBA" id="ARBA00012513"/>
    </source>
</evidence>
<dbReference type="FunFam" id="1.10.510.10:FF:000044">
    <property type="entry name" value="Putative LRR receptor-like serine/threonine-protein kinase"/>
    <property type="match status" value="1"/>
</dbReference>
<keyword evidence="7 20" id="KW-0812">Transmembrane</keyword>
<keyword evidence="14 20" id="KW-0472">Membrane</keyword>
<dbReference type="InterPro" id="IPR000719">
    <property type="entry name" value="Prot_kinase_dom"/>
</dbReference>
<feature type="region of interest" description="Disordered" evidence="19">
    <location>
        <begin position="1006"/>
        <end position="1030"/>
    </location>
</feature>
<evidence type="ECO:0000256" key="1">
    <source>
        <dbReference type="ARBA" id="ARBA00004479"/>
    </source>
</evidence>
<keyword evidence="15" id="KW-0675">Receptor</keyword>
<evidence type="ECO:0000256" key="16">
    <source>
        <dbReference type="ARBA" id="ARBA00023180"/>
    </source>
</evidence>
<comment type="catalytic activity">
    <reaction evidence="17">
        <text>L-threonyl-[protein] + ATP = O-phospho-L-threonyl-[protein] + ADP + H(+)</text>
        <dbReference type="Rhea" id="RHEA:46608"/>
        <dbReference type="Rhea" id="RHEA-COMP:11060"/>
        <dbReference type="Rhea" id="RHEA-COMP:11605"/>
        <dbReference type="ChEBI" id="CHEBI:15378"/>
        <dbReference type="ChEBI" id="CHEBI:30013"/>
        <dbReference type="ChEBI" id="CHEBI:30616"/>
        <dbReference type="ChEBI" id="CHEBI:61977"/>
        <dbReference type="ChEBI" id="CHEBI:456216"/>
        <dbReference type="EC" id="2.7.11.1"/>
    </reaction>
</comment>
<evidence type="ECO:0000313" key="22">
    <source>
        <dbReference type="EMBL" id="KAK7324505.1"/>
    </source>
</evidence>
<dbReference type="FunFam" id="2.60.120.430:FF:000004">
    <property type="entry name" value="Putative leucine-rich repeat receptor-like serine/threonine-protein kinase"/>
    <property type="match status" value="1"/>
</dbReference>
<evidence type="ECO:0000256" key="18">
    <source>
        <dbReference type="ARBA" id="ARBA00048679"/>
    </source>
</evidence>
<name>A0AAN9KVA0_CANGL</name>
<dbReference type="SUPFAM" id="SSF52058">
    <property type="entry name" value="L domain-like"/>
    <property type="match status" value="1"/>
</dbReference>
<feature type="transmembrane region" description="Helical" evidence="20">
    <location>
        <begin position="21"/>
        <end position="50"/>
    </location>
</feature>
<dbReference type="Pfam" id="PF13855">
    <property type="entry name" value="LRR_8"/>
    <property type="match status" value="1"/>
</dbReference>
<accession>A0AAN9KVA0</accession>
<dbReference type="PANTHER" id="PTHR48006">
    <property type="entry name" value="LEUCINE-RICH REPEAT-CONTAINING PROTEIN DDB_G0281931-RELATED"/>
    <property type="match status" value="1"/>
</dbReference>
<dbReference type="Pfam" id="PF00560">
    <property type="entry name" value="LRR_1"/>
    <property type="match status" value="3"/>
</dbReference>
<dbReference type="Gene3D" id="3.30.200.20">
    <property type="entry name" value="Phosphorylase Kinase, domain 1"/>
    <property type="match status" value="1"/>
</dbReference>
<evidence type="ECO:0000256" key="4">
    <source>
        <dbReference type="ARBA" id="ARBA00022553"/>
    </source>
</evidence>
<dbReference type="FunFam" id="3.80.10.10:FF:000452">
    <property type="entry name" value="Probable LRR receptor-like serine/threonine-protein kinase RFK1"/>
    <property type="match status" value="1"/>
</dbReference>
<evidence type="ECO:0000256" key="9">
    <source>
        <dbReference type="ARBA" id="ARBA00022737"/>
    </source>
</evidence>
<evidence type="ECO:0000313" key="23">
    <source>
        <dbReference type="Proteomes" id="UP001367508"/>
    </source>
</evidence>
<dbReference type="Pfam" id="PF11721">
    <property type="entry name" value="Malectin"/>
    <property type="match status" value="1"/>
</dbReference>
<comment type="catalytic activity">
    <reaction evidence="18">
        <text>L-seryl-[protein] + ATP = O-phospho-L-seryl-[protein] + ADP + H(+)</text>
        <dbReference type="Rhea" id="RHEA:17989"/>
        <dbReference type="Rhea" id="RHEA-COMP:9863"/>
        <dbReference type="Rhea" id="RHEA-COMP:11604"/>
        <dbReference type="ChEBI" id="CHEBI:15378"/>
        <dbReference type="ChEBI" id="CHEBI:29999"/>
        <dbReference type="ChEBI" id="CHEBI:30616"/>
        <dbReference type="ChEBI" id="CHEBI:83421"/>
        <dbReference type="ChEBI" id="CHEBI:456216"/>
        <dbReference type="EC" id="2.7.11.1"/>
    </reaction>
</comment>
<feature type="transmembrane region" description="Helical" evidence="20">
    <location>
        <begin position="635"/>
        <end position="660"/>
    </location>
</feature>
<keyword evidence="5" id="KW-0433">Leucine-rich repeat</keyword>
<dbReference type="PROSITE" id="PS50011">
    <property type="entry name" value="PROTEIN_KINASE_DOM"/>
    <property type="match status" value="1"/>
</dbReference>
<evidence type="ECO:0000256" key="11">
    <source>
        <dbReference type="ARBA" id="ARBA00022777"/>
    </source>
</evidence>
<dbReference type="InterPro" id="IPR051824">
    <property type="entry name" value="LRR_Rcpt-Like_S/T_Kinase"/>
</dbReference>
<dbReference type="InterPro" id="IPR021720">
    <property type="entry name" value="Malectin_dom"/>
</dbReference>
<keyword evidence="16" id="KW-0325">Glycoprotein</keyword>
<organism evidence="22 23">
    <name type="scientific">Canavalia gladiata</name>
    <name type="common">Sword bean</name>
    <name type="synonym">Dolichos gladiatus</name>
    <dbReference type="NCBI Taxonomy" id="3824"/>
    <lineage>
        <taxon>Eukaryota</taxon>
        <taxon>Viridiplantae</taxon>
        <taxon>Streptophyta</taxon>
        <taxon>Embryophyta</taxon>
        <taxon>Tracheophyta</taxon>
        <taxon>Spermatophyta</taxon>
        <taxon>Magnoliopsida</taxon>
        <taxon>eudicotyledons</taxon>
        <taxon>Gunneridae</taxon>
        <taxon>Pentapetalae</taxon>
        <taxon>rosids</taxon>
        <taxon>fabids</taxon>
        <taxon>Fabales</taxon>
        <taxon>Fabaceae</taxon>
        <taxon>Papilionoideae</taxon>
        <taxon>50 kb inversion clade</taxon>
        <taxon>NPAAA clade</taxon>
        <taxon>indigoferoid/millettioid clade</taxon>
        <taxon>Phaseoleae</taxon>
        <taxon>Canavalia</taxon>
    </lineage>
</organism>
<keyword evidence="12" id="KW-0067">ATP-binding</keyword>
<dbReference type="SMART" id="SM00220">
    <property type="entry name" value="S_TKc"/>
    <property type="match status" value="1"/>
</dbReference>
<keyword evidence="10" id="KW-0547">Nucleotide-binding</keyword>
<dbReference type="EMBL" id="JAYMYQ010000006">
    <property type="protein sequence ID" value="KAK7324505.1"/>
    <property type="molecule type" value="Genomic_DNA"/>
</dbReference>
<dbReference type="Gene3D" id="3.80.10.10">
    <property type="entry name" value="Ribonuclease Inhibitor"/>
    <property type="match status" value="2"/>
</dbReference>
<evidence type="ECO:0000256" key="15">
    <source>
        <dbReference type="ARBA" id="ARBA00023170"/>
    </source>
</evidence>
<evidence type="ECO:0000256" key="7">
    <source>
        <dbReference type="ARBA" id="ARBA00022692"/>
    </source>
</evidence>
<dbReference type="GO" id="GO:0005524">
    <property type="term" value="F:ATP binding"/>
    <property type="evidence" value="ECO:0007669"/>
    <property type="project" value="UniProtKB-KW"/>
</dbReference>
<evidence type="ECO:0000256" key="10">
    <source>
        <dbReference type="ARBA" id="ARBA00022741"/>
    </source>
</evidence>
<evidence type="ECO:0000256" key="5">
    <source>
        <dbReference type="ARBA" id="ARBA00022614"/>
    </source>
</evidence>
<evidence type="ECO:0000256" key="8">
    <source>
        <dbReference type="ARBA" id="ARBA00022729"/>
    </source>
</evidence>
<keyword evidence="4" id="KW-0597">Phosphoprotein</keyword>
<dbReference type="Pfam" id="PF07714">
    <property type="entry name" value="PK_Tyr_Ser-Thr"/>
    <property type="match status" value="1"/>
</dbReference>
<dbReference type="Gene3D" id="2.60.120.430">
    <property type="entry name" value="Galactose-binding lectin"/>
    <property type="match status" value="1"/>
</dbReference>
<keyword evidence="9" id="KW-0677">Repeat</keyword>
<dbReference type="FunFam" id="3.30.200.20:FF:000217">
    <property type="entry name" value="probable LRR receptor-like serine/threonine-protein kinase At1g53430"/>
    <property type="match status" value="1"/>
</dbReference>
<protein>
    <recommendedName>
        <fullName evidence="2">non-specific serine/threonine protein kinase</fullName>
        <ecNumber evidence="2">2.7.11.1</ecNumber>
    </recommendedName>
</protein>
<reference evidence="22 23" key="1">
    <citation type="submission" date="2024-01" db="EMBL/GenBank/DDBJ databases">
        <title>The genomes of 5 underutilized Papilionoideae crops provide insights into root nodulation and disease resistanc.</title>
        <authorList>
            <person name="Jiang F."/>
        </authorList>
    </citation>
    <scope>NUCLEOTIDE SEQUENCE [LARGE SCALE GENOMIC DNA]</scope>
    <source>
        <strain evidence="22">LVBAO_FW01</strain>
        <tissue evidence="22">Leaves</tissue>
    </source>
</reference>
<evidence type="ECO:0000256" key="20">
    <source>
        <dbReference type="SAM" id="Phobius"/>
    </source>
</evidence>
<proteinExistence type="predicted"/>
<dbReference type="InterPro" id="IPR011009">
    <property type="entry name" value="Kinase-like_dom_sf"/>
</dbReference>
<evidence type="ECO:0000256" key="6">
    <source>
        <dbReference type="ARBA" id="ARBA00022679"/>
    </source>
</evidence>
<dbReference type="AlphaFoldDB" id="A0AAN9KVA0"/>
<dbReference type="GO" id="GO:0004674">
    <property type="term" value="F:protein serine/threonine kinase activity"/>
    <property type="evidence" value="ECO:0007669"/>
    <property type="project" value="UniProtKB-KW"/>
</dbReference>
<comment type="subcellular location">
    <subcellularLocation>
        <location evidence="1">Membrane</location>
        <topology evidence="1">Single-pass type I membrane protein</topology>
    </subcellularLocation>
</comment>
<dbReference type="InterPro" id="IPR032675">
    <property type="entry name" value="LRR_dom_sf"/>
</dbReference>
<dbReference type="InterPro" id="IPR008271">
    <property type="entry name" value="Ser/Thr_kinase_AS"/>
</dbReference>
<keyword evidence="6" id="KW-0808">Transferase</keyword>
<evidence type="ECO:0000256" key="14">
    <source>
        <dbReference type="ARBA" id="ARBA00023136"/>
    </source>
</evidence>
<dbReference type="PROSITE" id="PS00108">
    <property type="entry name" value="PROTEIN_KINASE_ST"/>
    <property type="match status" value="1"/>
</dbReference>
<dbReference type="Proteomes" id="UP001367508">
    <property type="component" value="Unassembled WGS sequence"/>
</dbReference>
<dbReference type="PANTHER" id="PTHR48006:SF81">
    <property type="entry name" value="PROTEIN KINASE DOMAIN-CONTAINING PROTEIN"/>
    <property type="match status" value="1"/>
</dbReference>
<dbReference type="InterPro" id="IPR001611">
    <property type="entry name" value="Leu-rich_rpt"/>
</dbReference>
<evidence type="ECO:0000256" key="3">
    <source>
        <dbReference type="ARBA" id="ARBA00022527"/>
    </source>
</evidence>
<keyword evidence="23" id="KW-1185">Reference proteome</keyword>
<keyword evidence="3" id="KW-0723">Serine/threonine-protein kinase</keyword>
<dbReference type="SUPFAM" id="SSF56112">
    <property type="entry name" value="Protein kinase-like (PK-like)"/>
    <property type="match status" value="1"/>
</dbReference>
<evidence type="ECO:0000256" key="12">
    <source>
        <dbReference type="ARBA" id="ARBA00022840"/>
    </source>
</evidence>
<evidence type="ECO:0000256" key="17">
    <source>
        <dbReference type="ARBA" id="ARBA00047899"/>
    </source>
</evidence>
<gene>
    <name evidence="22" type="ORF">VNO77_28107</name>
</gene>
<dbReference type="Gene3D" id="1.10.510.10">
    <property type="entry name" value="Transferase(Phosphotransferase) domain 1"/>
    <property type="match status" value="1"/>
</dbReference>
<dbReference type="GO" id="GO:0016020">
    <property type="term" value="C:membrane"/>
    <property type="evidence" value="ECO:0007669"/>
    <property type="project" value="UniProtKB-SubCell"/>
</dbReference>
<evidence type="ECO:0000256" key="19">
    <source>
        <dbReference type="SAM" id="MobiDB-lite"/>
    </source>
</evidence>